<gene>
    <name evidence="2" type="ORF">SMD31_07145</name>
</gene>
<accession>A0ABU5DWK3</accession>
<keyword evidence="3" id="KW-1185">Reference proteome</keyword>
<dbReference type="EMBL" id="JAXCLX010000001">
    <property type="protein sequence ID" value="MDY0871691.1"/>
    <property type="molecule type" value="Genomic_DNA"/>
</dbReference>
<dbReference type="Proteomes" id="UP001271769">
    <property type="component" value="Unassembled WGS sequence"/>
</dbReference>
<comment type="caution">
    <text evidence="2">The sequence shown here is derived from an EMBL/GenBank/DDBJ whole genome shotgun (WGS) entry which is preliminary data.</text>
</comment>
<feature type="signal peptide" evidence="1">
    <location>
        <begin position="1"/>
        <end position="20"/>
    </location>
</feature>
<organism evidence="2 3">
    <name type="scientific">Dongia rigui</name>
    <dbReference type="NCBI Taxonomy" id="940149"/>
    <lineage>
        <taxon>Bacteria</taxon>
        <taxon>Pseudomonadati</taxon>
        <taxon>Pseudomonadota</taxon>
        <taxon>Alphaproteobacteria</taxon>
        <taxon>Rhodospirillales</taxon>
        <taxon>Dongiaceae</taxon>
        <taxon>Dongia</taxon>
    </lineage>
</organism>
<dbReference type="PROSITE" id="PS51257">
    <property type="entry name" value="PROKAR_LIPOPROTEIN"/>
    <property type="match status" value="1"/>
</dbReference>
<proteinExistence type="predicted"/>
<sequence>MRLQHRIVLAACLLALGSCAENAPQRTTAAAATFGPDQTYLVGETAFTFVPGAVLQTWPLMPRQEPLRYARIALQMPADALDPALTAARPIQIDVLGPQQSPLPSGILAAVFTDWRGREAAPVGSGYHYDPRSKLKANGGRQTYRRDMGPADLIALLPTGGADAPSFFLHLDGNTVDRVIECRADVPPSKNVGAYCALRPDPGPRYGYRVFFPSALLPQWQTLDKAARTYIEAARR</sequence>
<keyword evidence="1" id="KW-0732">Signal</keyword>
<protein>
    <recommendedName>
        <fullName evidence="4">Lipoprotein</fullName>
    </recommendedName>
</protein>
<feature type="chain" id="PRO_5047023291" description="Lipoprotein" evidence="1">
    <location>
        <begin position="21"/>
        <end position="236"/>
    </location>
</feature>
<reference evidence="2 3" key="1">
    <citation type="journal article" date="2013" name="Antonie Van Leeuwenhoek">
        <title>Dongia rigui sp. nov., isolated from freshwater of a large wetland in Korea.</title>
        <authorList>
            <person name="Baik K.S."/>
            <person name="Hwang Y.M."/>
            <person name="Choi J.S."/>
            <person name="Kwon J."/>
            <person name="Seong C.N."/>
        </authorList>
    </citation>
    <scope>NUCLEOTIDE SEQUENCE [LARGE SCALE GENOMIC DNA]</scope>
    <source>
        <strain evidence="2 3">04SU4-P</strain>
    </source>
</reference>
<dbReference type="RefSeq" id="WP_320500121.1">
    <property type="nucleotide sequence ID" value="NZ_JAXCLX010000001.1"/>
</dbReference>
<evidence type="ECO:0000313" key="3">
    <source>
        <dbReference type="Proteomes" id="UP001271769"/>
    </source>
</evidence>
<evidence type="ECO:0008006" key="4">
    <source>
        <dbReference type="Google" id="ProtNLM"/>
    </source>
</evidence>
<evidence type="ECO:0000313" key="2">
    <source>
        <dbReference type="EMBL" id="MDY0871691.1"/>
    </source>
</evidence>
<name>A0ABU5DWK3_9PROT</name>
<evidence type="ECO:0000256" key="1">
    <source>
        <dbReference type="SAM" id="SignalP"/>
    </source>
</evidence>